<dbReference type="PRINTS" id="PR00019">
    <property type="entry name" value="LEURICHRPT"/>
</dbReference>
<dbReference type="Proteomes" id="UP000694402">
    <property type="component" value="Unassembled WGS sequence"/>
</dbReference>
<protein>
    <recommendedName>
        <fullName evidence="7">Tsukushin-like</fullName>
    </recommendedName>
</protein>
<evidence type="ECO:0000256" key="4">
    <source>
        <dbReference type="SAM" id="Phobius"/>
    </source>
</evidence>
<evidence type="ECO:0000256" key="1">
    <source>
        <dbReference type="ARBA" id="ARBA00022614"/>
    </source>
</evidence>
<dbReference type="GeneTree" id="ENSGT00940000160984"/>
<evidence type="ECO:0008006" key="7">
    <source>
        <dbReference type="Google" id="ProtNLM"/>
    </source>
</evidence>
<dbReference type="InterPro" id="IPR050328">
    <property type="entry name" value="Dev_Immune_Receptor"/>
</dbReference>
<reference evidence="5" key="2">
    <citation type="submission" date="2025-09" db="UniProtKB">
        <authorList>
            <consortium name="Ensembl"/>
        </authorList>
    </citation>
    <scope>IDENTIFICATION</scope>
</reference>
<evidence type="ECO:0000313" key="5">
    <source>
        <dbReference type="Ensembl" id="ENSOTSP00005079689.2"/>
    </source>
</evidence>
<name>A0A8C8MBH6_ONCTS</name>
<dbReference type="PANTHER" id="PTHR24373:SF352">
    <property type="entry name" value="TSUKUSHI"/>
    <property type="match status" value="1"/>
</dbReference>
<keyword evidence="4" id="KW-1133">Transmembrane helix</keyword>
<proteinExistence type="predicted"/>
<dbReference type="Gene3D" id="3.80.10.10">
    <property type="entry name" value="Ribonuclease Inhibitor"/>
    <property type="match status" value="2"/>
</dbReference>
<keyword evidence="4" id="KW-0812">Transmembrane</keyword>
<keyword evidence="2" id="KW-0732">Signal</keyword>
<dbReference type="Ensembl" id="ENSOTST00005086328.2">
    <property type="protein sequence ID" value="ENSOTSP00005079689.2"/>
    <property type="gene ID" value="ENSOTSG00005037462.2"/>
</dbReference>
<keyword evidence="6" id="KW-1185">Reference proteome</keyword>
<organism evidence="5 6">
    <name type="scientific">Oncorhynchus tshawytscha</name>
    <name type="common">Chinook salmon</name>
    <name type="synonym">Salmo tshawytscha</name>
    <dbReference type="NCBI Taxonomy" id="74940"/>
    <lineage>
        <taxon>Eukaryota</taxon>
        <taxon>Metazoa</taxon>
        <taxon>Chordata</taxon>
        <taxon>Craniata</taxon>
        <taxon>Vertebrata</taxon>
        <taxon>Euteleostomi</taxon>
        <taxon>Actinopterygii</taxon>
        <taxon>Neopterygii</taxon>
        <taxon>Teleostei</taxon>
        <taxon>Protacanthopterygii</taxon>
        <taxon>Salmoniformes</taxon>
        <taxon>Salmonidae</taxon>
        <taxon>Salmoninae</taxon>
        <taxon>Oncorhynchus</taxon>
    </lineage>
</organism>
<dbReference type="InterPro" id="IPR032675">
    <property type="entry name" value="LRR_dom_sf"/>
</dbReference>
<keyword evidence="1" id="KW-0433">Leucine-rich repeat</keyword>
<dbReference type="InterPro" id="IPR001611">
    <property type="entry name" value="Leu-rich_rpt"/>
</dbReference>
<accession>A0A8C8MBH6</accession>
<evidence type="ECO:0000313" key="6">
    <source>
        <dbReference type="Proteomes" id="UP000694402"/>
    </source>
</evidence>
<dbReference type="InterPro" id="IPR003591">
    <property type="entry name" value="Leu-rich_rpt_typical-subtyp"/>
</dbReference>
<dbReference type="SMART" id="SM00369">
    <property type="entry name" value="LRR_TYP"/>
    <property type="match status" value="6"/>
</dbReference>
<evidence type="ECO:0000256" key="2">
    <source>
        <dbReference type="ARBA" id="ARBA00022729"/>
    </source>
</evidence>
<feature type="transmembrane region" description="Helical" evidence="4">
    <location>
        <begin position="46"/>
        <end position="66"/>
    </location>
</feature>
<reference evidence="5" key="1">
    <citation type="submission" date="2025-08" db="UniProtKB">
        <authorList>
            <consortium name="Ensembl"/>
        </authorList>
    </citation>
    <scope>IDENTIFICATION</scope>
</reference>
<gene>
    <name evidence="5" type="primary">TSKU</name>
</gene>
<keyword evidence="4" id="KW-0472">Membrane</keyword>
<dbReference type="PANTHER" id="PTHR24373">
    <property type="entry name" value="SLIT RELATED LEUCINE-RICH REPEAT NEURONAL PROTEIN"/>
    <property type="match status" value="1"/>
</dbReference>
<dbReference type="SUPFAM" id="SSF52058">
    <property type="entry name" value="L domain-like"/>
    <property type="match status" value="1"/>
</dbReference>
<dbReference type="AlphaFoldDB" id="A0A8C8MBH6"/>
<dbReference type="Pfam" id="PF13855">
    <property type="entry name" value="LRR_8"/>
    <property type="match status" value="2"/>
</dbReference>
<evidence type="ECO:0000256" key="3">
    <source>
        <dbReference type="ARBA" id="ARBA00022737"/>
    </source>
</evidence>
<dbReference type="GO" id="GO:0005615">
    <property type="term" value="C:extracellular space"/>
    <property type="evidence" value="ECO:0007669"/>
    <property type="project" value="TreeGrafter"/>
</dbReference>
<sequence>MRTYESWWFLLTWVFNFPRNTSTTATLEAALPMQSKGNNYSKSQRFAMSSFLGVSVWFLLVLHYVAAVMDCHPGCRCEVESFGLFHSFSLTRVDCSGVGRGHGLVVPISIPLDTSSLDLSSSAIHTIADSMLSGPGYTTLASLDLSNNLLSRLNSSIFSRLRYLETLDLSHNTLEELAPGCFSGLPLAEVDLSGNRLQEVNLEVFSNKGHGAGPLNVDLSNNLLNTVTTRDPQVLSPPNIQSLSLAGNRLRAVPKLQGLPLRSLSLDGNPILSIERHSFTGLRDLAYLSLSGLSELTSIQLQSFSELSSLQVLDLSHNSRLRPLNPEVFSGLAALQELNLSNSGVVSLPSNILNLLPSIKSIVLREKVNCWKTHRQVQFHRQIGGQSTRGEELTCDVIGIVL</sequence>
<keyword evidence="3" id="KW-0677">Repeat</keyword>
<dbReference type="PROSITE" id="PS51450">
    <property type="entry name" value="LRR"/>
    <property type="match status" value="3"/>
</dbReference>
<dbReference type="GO" id="GO:0031012">
    <property type="term" value="C:extracellular matrix"/>
    <property type="evidence" value="ECO:0007669"/>
    <property type="project" value="TreeGrafter"/>
</dbReference>